<dbReference type="AlphaFoldDB" id="A0A139A4D4"/>
<evidence type="ECO:0000313" key="2">
    <source>
        <dbReference type="EMBL" id="KXS11650.1"/>
    </source>
</evidence>
<gene>
    <name evidence="2" type="ORF">M427DRAFT_425977</name>
</gene>
<evidence type="ECO:0000256" key="1">
    <source>
        <dbReference type="SAM" id="Phobius"/>
    </source>
</evidence>
<proteinExistence type="predicted"/>
<dbReference type="Proteomes" id="UP000070544">
    <property type="component" value="Unassembled WGS sequence"/>
</dbReference>
<feature type="transmembrane region" description="Helical" evidence="1">
    <location>
        <begin position="136"/>
        <end position="153"/>
    </location>
</feature>
<keyword evidence="1" id="KW-0812">Transmembrane</keyword>
<organism evidence="2 3">
    <name type="scientific">Gonapodya prolifera (strain JEL478)</name>
    <name type="common">Monoblepharis prolifera</name>
    <dbReference type="NCBI Taxonomy" id="1344416"/>
    <lineage>
        <taxon>Eukaryota</taxon>
        <taxon>Fungi</taxon>
        <taxon>Fungi incertae sedis</taxon>
        <taxon>Chytridiomycota</taxon>
        <taxon>Chytridiomycota incertae sedis</taxon>
        <taxon>Monoblepharidomycetes</taxon>
        <taxon>Monoblepharidales</taxon>
        <taxon>Gonapodyaceae</taxon>
        <taxon>Gonapodya</taxon>
    </lineage>
</organism>
<name>A0A139A4D4_GONPJ</name>
<feature type="transmembrane region" description="Helical" evidence="1">
    <location>
        <begin position="188"/>
        <end position="214"/>
    </location>
</feature>
<feature type="transmembrane region" description="Helical" evidence="1">
    <location>
        <begin position="96"/>
        <end position="116"/>
    </location>
</feature>
<evidence type="ECO:0000313" key="3">
    <source>
        <dbReference type="Proteomes" id="UP000070544"/>
    </source>
</evidence>
<accession>A0A139A4D4</accession>
<keyword evidence="1" id="KW-0472">Membrane</keyword>
<reference evidence="2 3" key="1">
    <citation type="journal article" date="2015" name="Genome Biol. Evol.">
        <title>Phylogenomic analyses indicate that early fungi evolved digesting cell walls of algal ancestors of land plants.</title>
        <authorList>
            <person name="Chang Y."/>
            <person name="Wang S."/>
            <person name="Sekimoto S."/>
            <person name="Aerts A.L."/>
            <person name="Choi C."/>
            <person name="Clum A."/>
            <person name="LaButti K.M."/>
            <person name="Lindquist E.A."/>
            <person name="Yee Ngan C."/>
            <person name="Ohm R.A."/>
            <person name="Salamov A.A."/>
            <person name="Grigoriev I.V."/>
            <person name="Spatafora J.W."/>
            <person name="Berbee M.L."/>
        </authorList>
    </citation>
    <scope>NUCLEOTIDE SEQUENCE [LARGE SCALE GENOMIC DNA]</scope>
    <source>
        <strain evidence="2 3">JEL478</strain>
    </source>
</reference>
<keyword evidence="3" id="KW-1185">Reference proteome</keyword>
<feature type="transmembrane region" description="Helical" evidence="1">
    <location>
        <begin position="56"/>
        <end position="76"/>
    </location>
</feature>
<protein>
    <submittedName>
        <fullName evidence="2">Uncharacterized protein</fullName>
    </submittedName>
</protein>
<dbReference type="EMBL" id="KQ965799">
    <property type="protein sequence ID" value="KXS11650.1"/>
    <property type="molecule type" value="Genomic_DNA"/>
</dbReference>
<sequence>MPSRAKASFHWHHDPRAKNDWHLTLQLISGKKCQSTTISVSIDWYQTFGRIFQKNWIVPLYLVPWILTLIGIHQFLEGKATGVTPTFRKAFSSISFQLYVIVPLFILFLTGARCLLEKDVHAESSGLRAGISSFDLCFVPSLLWIVGVALAHACSEVQRALLQVLLLPLNWKDTGGSSTWKVETYHSAVSAVVILITCFLSPVGFTAAFFVFVYRTLRAFAREHPPRTVCRNTLVEQ</sequence>
<keyword evidence="1" id="KW-1133">Transmembrane helix</keyword>